<keyword evidence="2" id="KW-0812">Transmembrane</keyword>
<keyword evidence="2" id="KW-1133">Transmembrane helix</keyword>
<dbReference type="Proteomes" id="UP001165289">
    <property type="component" value="Unassembled WGS sequence"/>
</dbReference>
<keyword evidence="2" id="KW-0472">Membrane</keyword>
<evidence type="ECO:0008006" key="5">
    <source>
        <dbReference type="Google" id="ProtNLM"/>
    </source>
</evidence>
<evidence type="ECO:0000313" key="3">
    <source>
        <dbReference type="EMBL" id="KAI6645718.1"/>
    </source>
</evidence>
<comment type="caution">
    <text evidence="3">The sequence shown here is derived from an EMBL/GenBank/DDBJ whole genome shotgun (WGS) entry which is preliminary data.</text>
</comment>
<reference evidence="3 4" key="1">
    <citation type="journal article" date="2023" name="BMC Biol.">
        <title>The compact genome of the sponge Oopsacas minuta (Hexactinellida) is lacking key metazoan core genes.</title>
        <authorList>
            <person name="Santini S."/>
            <person name="Schenkelaars Q."/>
            <person name="Jourda C."/>
            <person name="Duchesne M."/>
            <person name="Belahbib H."/>
            <person name="Rocher C."/>
            <person name="Selva M."/>
            <person name="Riesgo A."/>
            <person name="Vervoort M."/>
            <person name="Leys S.P."/>
            <person name="Kodjabachian L."/>
            <person name="Le Bivic A."/>
            <person name="Borchiellini C."/>
            <person name="Claverie J.M."/>
            <person name="Renard E."/>
        </authorList>
    </citation>
    <scope>NUCLEOTIDE SEQUENCE [LARGE SCALE GENOMIC DNA]</scope>
    <source>
        <strain evidence="3">SPO-2</strain>
    </source>
</reference>
<protein>
    <recommendedName>
        <fullName evidence="5">Transmembrane protein</fullName>
    </recommendedName>
</protein>
<evidence type="ECO:0000256" key="1">
    <source>
        <dbReference type="SAM" id="MobiDB-lite"/>
    </source>
</evidence>
<dbReference type="EMBL" id="JAKMXF010000365">
    <property type="protein sequence ID" value="KAI6645718.1"/>
    <property type="molecule type" value="Genomic_DNA"/>
</dbReference>
<dbReference type="AlphaFoldDB" id="A0AAV7J8H2"/>
<organism evidence="3 4">
    <name type="scientific">Oopsacas minuta</name>
    <dbReference type="NCBI Taxonomy" id="111878"/>
    <lineage>
        <taxon>Eukaryota</taxon>
        <taxon>Metazoa</taxon>
        <taxon>Porifera</taxon>
        <taxon>Hexactinellida</taxon>
        <taxon>Hexasterophora</taxon>
        <taxon>Lyssacinosida</taxon>
        <taxon>Leucopsacidae</taxon>
        <taxon>Oopsacas</taxon>
    </lineage>
</organism>
<proteinExistence type="predicted"/>
<evidence type="ECO:0000313" key="4">
    <source>
        <dbReference type="Proteomes" id="UP001165289"/>
    </source>
</evidence>
<feature type="region of interest" description="Disordered" evidence="1">
    <location>
        <begin position="1"/>
        <end position="48"/>
    </location>
</feature>
<feature type="compositionally biased region" description="Basic and acidic residues" evidence="1">
    <location>
        <begin position="17"/>
        <end position="31"/>
    </location>
</feature>
<sequence>MSTSPEPTTDLSPPPYAKEDPAPDNAPKEEPTTDQPCQTPPVIIQEKPHFPPPAYTEKPVIIDDVSETRSLEDNSRLDSVVSPLLWLAVILSILLFSPCGYIAFAFTCFAFWTETGGNIQAARYLSSVARICAFASFMMGVIILLSPSMSGEDTQPYCLFEDESYRICI</sequence>
<gene>
    <name evidence="3" type="ORF">LOD99_12981</name>
</gene>
<feature type="compositionally biased region" description="Polar residues" evidence="1">
    <location>
        <begin position="1"/>
        <end position="11"/>
    </location>
</feature>
<feature type="transmembrane region" description="Helical" evidence="2">
    <location>
        <begin position="124"/>
        <end position="145"/>
    </location>
</feature>
<accession>A0AAV7J8H2</accession>
<keyword evidence="4" id="KW-1185">Reference proteome</keyword>
<evidence type="ECO:0000256" key="2">
    <source>
        <dbReference type="SAM" id="Phobius"/>
    </source>
</evidence>
<feature type="transmembrane region" description="Helical" evidence="2">
    <location>
        <begin position="84"/>
        <end position="112"/>
    </location>
</feature>
<name>A0AAV7J8H2_9METZ</name>